<dbReference type="OrthoDB" id="5677055at2"/>
<protein>
    <submittedName>
        <fullName evidence="2">Uncharacterized protein</fullName>
    </submittedName>
</protein>
<accession>C9PNL7</accession>
<reference evidence="2 3" key="1">
    <citation type="submission" date="2009-10" db="EMBL/GenBank/DDBJ databases">
        <authorList>
            <person name="Muzny D."/>
            <person name="Qin X."/>
            <person name="Deng J."/>
            <person name="Jiang H."/>
            <person name="Liu Y."/>
            <person name="Qu J."/>
            <person name="Song X.-Z."/>
            <person name="Zhang L."/>
            <person name="Thornton R."/>
            <person name="Coyle M."/>
            <person name="Francisco L."/>
            <person name="Jackson L."/>
            <person name="Javaid M."/>
            <person name="Korchina V."/>
            <person name="Kovar C."/>
            <person name="Mata R."/>
            <person name="Mathew T."/>
            <person name="Ngo R."/>
            <person name="Nguyen L."/>
            <person name="Nguyen N."/>
            <person name="Okwuonu G."/>
            <person name="Ongeri F."/>
            <person name="Pham C."/>
            <person name="Simmons D."/>
            <person name="Wilczek-Boney K."/>
            <person name="Hale W."/>
            <person name="Jakkamsetti A."/>
            <person name="Pham P."/>
            <person name="Ruth R."/>
            <person name="San Lucas F."/>
            <person name="Warren J."/>
            <person name="Zhang J."/>
            <person name="Zhao Z."/>
            <person name="Zhou C."/>
            <person name="Zhu D."/>
            <person name="Lee S."/>
            <person name="Bess C."/>
            <person name="Blankenburg K."/>
            <person name="Forbes L."/>
            <person name="Fu Q."/>
            <person name="Gubbala S."/>
            <person name="Hirani K."/>
            <person name="Jayaseelan J.C."/>
            <person name="Lara F."/>
            <person name="Munidasa M."/>
            <person name="Palculict T."/>
            <person name="Patil S."/>
            <person name="Pu L.-L."/>
            <person name="Saada N."/>
            <person name="Tang L."/>
            <person name="Weissenberger G."/>
            <person name="Zhu Y."/>
            <person name="Hemphill L."/>
            <person name="Shang Y."/>
            <person name="Youmans B."/>
            <person name="Ayvaz T."/>
            <person name="Ross M."/>
            <person name="Santibanez J."/>
            <person name="Aqrawi P."/>
            <person name="Gross S."/>
            <person name="Joshi V."/>
            <person name="Fowler G."/>
            <person name="Nazareth L."/>
            <person name="Reid J."/>
            <person name="Worley K."/>
            <person name="Petrosino J."/>
            <person name="Highlander S."/>
            <person name="Gibbs R."/>
        </authorList>
    </citation>
    <scope>NUCLEOTIDE SEQUENCE [LARGE SCALE GENOMIC DNA]</scope>
    <source>
        <strain evidence="2 3">ATCC 43325</strain>
    </source>
</reference>
<dbReference type="Proteomes" id="UP000005519">
    <property type="component" value="Unassembled WGS sequence"/>
</dbReference>
<comment type="caution">
    <text evidence="2">The sequence shown here is derived from an EMBL/GenBank/DDBJ whole genome shotgun (WGS) entry which is preliminary data.</text>
</comment>
<dbReference type="EMBL" id="ACZR01000005">
    <property type="protein sequence ID" value="EEX51004.1"/>
    <property type="molecule type" value="Genomic_DNA"/>
</dbReference>
<evidence type="ECO:0000256" key="1">
    <source>
        <dbReference type="SAM" id="MobiDB-lite"/>
    </source>
</evidence>
<gene>
    <name evidence="2" type="ORF">HMPREF0621_0591</name>
</gene>
<organism evidence="2 3">
    <name type="scientific">Pasteurella dagmatis ATCC 43325</name>
    <dbReference type="NCBI Taxonomy" id="667128"/>
    <lineage>
        <taxon>Bacteria</taxon>
        <taxon>Pseudomonadati</taxon>
        <taxon>Pseudomonadota</taxon>
        <taxon>Gammaproteobacteria</taxon>
        <taxon>Pasteurellales</taxon>
        <taxon>Pasteurellaceae</taxon>
        <taxon>Pasteurella</taxon>
    </lineage>
</organism>
<feature type="region of interest" description="Disordered" evidence="1">
    <location>
        <begin position="72"/>
        <end position="94"/>
    </location>
</feature>
<dbReference type="STRING" id="667128.HMPREF0621_0591"/>
<name>C9PNL7_9PAST</name>
<proteinExistence type="predicted"/>
<dbReference type="RefSeq" id="WP_005763381.1">
    <property type="nucleotide sequence ID" value="NZ_GG704811.1"/>
</dbReference>
<evidence type="ECO:0000313" key="2">
    <source>
        <dbReference type="EMBL" id="EEX51004.1"/>
    </source>
</evidence>
<keyword evidence="3" id="KW-1185">Reference proteome</keyword>
<evidence type="ECO:0000313" key="3">
    <source>
        <dbReference type="Proteomes" id="UP000005519"/>
    </source>
</evidence>
<dbReference type="HOGENOM" id="CLU_133173_1_0_6"/>
<dbReference type="AlphaFoldDB" id="C9PNL7"/>
<sequence length="94" mass="10832">MFRINLDESESDESPNIADVEVSFAESERNLQCPARIRKHLTQADFVARANIAYPPVMEDLLWEKDSINKKSPKKTISTEKANPSWDFDDDVEF</sequence>